<evidence type="ECO:0000259" key="4">
    <source>
        <dbReference type="PROSITE" id="PS51387"/>
    </source>
</evidence>
<evidence type="ECO:0000256" key="2">
    <source>
        <dbReference type="ARBA" id="ARBA00023002"/>
    </source>
</evidence>
<dbReference type="InterPro" id="IPR050432">
    <property type="entry name" value="FAD-linked_Oxidoreductases_BP"/>
</dbReference>
<accession>A0AAD4CQR4</accession>
<reference evidence="5" key="2">
    <citation type="submission" date="2020-02" db="EMBL/GenBank/DDBJ databases">
        <authorList>
            <person name="Gilchrist C.L.M."/>
            <person name="Chooi Y.-H."/>
        </authorList>
    </citation>
    <scope>NUCLEOTIDE SEQUENCE</scope>
    <source>
        <strain evidence="5">MST-FP2251</strain>
    </source>
</reference>
<dbReference type="Pfam" id="PF01565">
    <property type="entry name" value="FAD_binding_4"/>
    <property type="match status" value="1"/>
</dbReference>
<feature type="signal peptide" evidence="3">
    <location>
        <begin position="1"/>
        <end position="19"/>
    </location>
</feature>
<evidence type="ECO:0000313" key="5">
    <source>
        <dbReference type="EMBL" id="KAF9890088.1"/>
    </source>
</evidence>
<comment type="caution">
    <text evidence="5">The sequence shown here is derived from an EMBL/GenBank/DDBJ whole genome shotgun (WGS) entry which is preliminary data.</text>
</comment>
<dbReference type="AlphaFoldDB" id="A0AAD4CQR4"/>
<dbReference type="InterPro" id="IPR016166">
    <property type="entry name" value="FAD-bd_PCMH"/>
</dbReference>
<gene>
    <name evidence="5" type="ORF">FE257_006249</name>
</gene>
<dbReference type="InterPro" id="IPR012951">
    <property type="entry name" value="BBE"/>
</dbReference>
<sequence length="589" mass="63613">MGRHIHISFIALLGAPVYAMSLLNVSQSSWNMFNASVSGHLHNGQPMMAPCYINYNGHIQRLDLGKCLSLEKNETDSIFIADHFGGYQNNNWASCQATGESCTPSSVLSEKPLPGSCMQGSVPYKYVEATGVEDVQKTLAFATKNKLRLVIKNTGHDYKGRSSAPDSLALWMHPYQPPMELDTDFVPEGCSSSAGSVITFGAGQEFQGIYDFAHDRNYRVVGGSSRSVGAAGGWITGGGHSALSNELGLGVDNVQQLKAVLPNGTYVTANRCQNQDIFYALRGGGGGTFGVVMEMSTLAHPEKPMELAQATLIGIDRENTAEFLSIIVANAEKWSLEGWGGYIQLGAVGDAFISFIMTTSMLNHSQAEQSMQPVLDFADQAGLALQANVTSMDSYYDVINKMITAPSGAVALSSRIIPKQAFGDESSQKELATILENLIFDPPGDGSVGVSPVMICVTTPALYSQTLPASDQPGGPGESSVTPSWRDGLWHAIYIRMSTGLSTNPKRTWQGVHDAINPLRDFTPGSGTYQNEADPFEPDPIGTFWGQDHYDRLLQIKREVDPANVLTVHQGVGWEATDSRYHCYPDVSN</sequence>
<proteinExistence type="inferred from homology"/>
<dbReference type="PANTHER" id="PTHR13878">
    <property type="entry name" value="GULONOLACTONE OXIDASE"/>
    <property type="match status" value="1"/>
</dbReference>
<dbReference type="GO" id="GO:0071949">
    <property type="term" value="F:FAD binding"/>
    <property type="evidence" value="ECO:0007669"/>
    <property type="project" value="InterPro"/>
</dbReference>
<dbReference type="InterPro" id="IPR006094">
    <property type="entry name" value="Oxid_FAD_bind_N"/>
</dbReference>
<dbReference type="Proteomes" id="UP001194746">
    <property type="component" value="Unassembled WGS sequence"/>
</dbReference>
<dbReference type="InterPro" id="IPR016169">
    <property type="entry name" value="FAD-bd_PCMH_sub2"/>
</dbReference>
<feature type="chain" id="PRO_5042249456" description="FAD-binding PCMH-type domain-containing protein" evidence="3">
    <location>
        <begin position="20"/>
        <end position="589"/>
    </location>
</feature>
<dbReference type="Pfam" id="PF08031">
    <property type="entry name" value="BBE"/>
    <property type="match status" value="1"/>
</dbReference>
<comment type="similarity">
    <text evidence="1">Belongs to the oxygen-dependent FAD-linked oxidoreductase family.</text>
</comment>
<dbReference type="Gene3D" id="3.30.465.10">
    <property type="match status" value="1"/>
</dbReference>
<evidence type="ECO:0000256" key="1">
    <source>
        <dbReference type="ARBA" id="ARBA00005466"/>
    </source>
</evidence>
<feature type="domain" description="FAD-binding PCMH-type" evidence="4">
    <location>
        <begin position="119"/>
        <end position="302"/>
    </location>
</feature>
<protein>
    <recommendedName>
        <fullName evidence="4">FAD-binding PCMH-type domain-containing protein</fullName>
    </recommendedName>
</protein>
<dbReference type="PANTHER" id="PTHR13878:SF91">
    <property type="entry name" value="FAD BINDING DOMAIN PROTEIN (AFU_ORTHOLOGUE AFUA_6G12070)-RELATED"/>
    <property type="match status" value="1"/>
</dbReference>
<dbReference type="GO" id="GO:0016491">
    <property type="term" value="F:oxidoreductase activity"/>
    <property type="evidence" value="ECO:0007669"/>
    <property type="project" value="UniProtKB-KW"/>
</dbReference>
<keyword evidence="6" id="KW-1185">Reference proteome</keyword>
<dbReference type="SUPFAM" id="SSF56176">
    <property type="entry name" value="FAD-binding/transporter-associated domain-like"/>
    <property type="match status" value="1"/>
</dbReference>
<name>A0AAD4CQR4_ASPNN</name>
<dbReference type="EMBL" id="VCAU01000029">
    <property type="protein sequence ID" value="KAF9890088.1"/>
    <property type="molecule type" value="Genomic_DNA"/>
</dbReference>
<dbReference type="InterPro" id="IPR036318">
    <property type="entry name" value="FAD-bd_PCMH-like_sf"/>
</dbReference>
<reference evidence="5" key="1">
    <citation type="journal article" date="2019" name="Beilstein J. Org. Chem.">
        <title>Nanangenines: drimane sesquiterpenoids as the dominant metabolite cohort of a novel Australian fungus, Aspergillus nanangensis.</title>
        <authorList>
            <person name="Lacey H.J."/>
            <person name="Gilchrist C.L.M."/>
            <person name="Crombie A."/>
            <person name="Kalaitzis J.A."/>
            <person name="Vuong D."/>
            <person name="Rutledge P.J."/>
            <person name="Turner P."/>
            <person name="Pitt J.I."/>
            <person name="Lacey E."/>
            <person name="Chooi Y.H."/>
            <person name="Piggott A.M."/>
        </authorList>
    </citation>
    <scope>NUCLEOTIDE SEQUENCE</scope>
    <source>
        <strain evidence="5">MST-FP2251</strain>
    </source>
</reference>
<evidence type="ECO:0000256" key="3">
    <source>
        <dbReference type="SAM" id="SignalP"/>
    </source>
</evidence>
<keyword evidence="2" id="KW-0560">Oxidoreductase</keyword>
<organism evidence="5 6">
    <name type="scientific">Aspergillus nanangensis</name>
    <dbReference type="NCBI Taxonomy" id="2582783"/>
    <lineage>
        <taxon>Eukaryota</taxon>
        <taxon>Fungi</taxon>
        <taxon>Dikarya</taxon>
        <taxon>Ascomycota</taxon>
        <taxon>Pezizomycotina</taxon>
        <taxon>Eurotiomycetes</taxon>
        <taxon>Eurotiomycetidae</taxon>
        <taxon>Eurotiales</taxon>
        <taxon>Aspergillaceae</taxon>
        <taxon>Aspergillus</taxon>
        <taxon>Aspergillus subgen. Circumdati</taxon>
    </lineage>
</organism>
<keyword evidence="3" id="KW-0732">Signal</keyword>
<evidence type="ECO:0000313" key="6">
    <source>
        <dbReference type="Proteomes" id="UP001194746"/>
    </source>
</evidence>
<dbReference type="PROSITE" id="PS51387">
    <property type="entry name" value="FAD_PCMH"/>
    <property type="match status" value="1"/>
</dbReference>